<keyword evidence="2" id="KW-1185">Reference proteome</keyword>
<dbReference type="Proteomes" id="UP000250321">
    <property type="component" value="Unassembled WGS sequence"/>
</dbReference>
<evidence type="ECO:0000313" key="2">
    <source>
        <dbReference type="Proteomes" id="UP000250321"/>
    </source>
</evidence>
<dbReference type="EMBL" id="PJQY01002265">
    <property type="protein sequence ID" value="PQP95269.1"/>
    <property type="molecule type" value="Genomic_DNA"/>
</dbReference>
<sequence length="131" mass="13628">MGRGWVSVSAGDGRKRLSLLLQACVGIGGWRIGWVWVLGQGTGMGSVEAGDGRKRGGFRVDGFDCVDEGDRAGGGGLNLSSGVGNPSSAGGVLVLKGLASPIIYIYTANAYSRKFGRMVFTKLFGDELLQV</sequence>
<reference evidence="1 2" key="1">
    <citation type="submission" date="2018-02" db="EMBL/GenBank/DDBJ databases">
        <title>Draft genome of wild Prunus yedoensis var. nudiflora.</title>
        <authorList>
            <person name="Baek S."/>
            <person name="Kim J.-H."/>
            <person name="Choi K."/>
            <person name="Kim G.-B."/>
            <person name="Cho A."/>
            <person name="Jang H."/>
            <person name="Shin C.-H."/>
            <person name="Yu H.-J."/>
            <person name="Mun J.-H."/>
        </authorList>
    </citation>
    <scope>NUCLEOTIDE SEQUENCE [LARGE SCALE GENOMIC DNA]</scope>
    <source>
        <strain evidence="2">cv. Jeju island</strain>
        <tissue evidence="1">Leaf</tissue>
    </source>
</reference>
<name>A0A314XRR4_PRUYE</name>
<accession>A0A314XRR4</accession>
<protein>
    <submittedName>
        <fullName evidence="1">Uncharacterized protein</fullName>
    </submittedName>
</protein>
<organism evidence="1 2">
    <name type="scientific">Prunus yedoensis var. nudiflora</name>
    <dbReference type="NCBI Taxonomy" id="2094558"/>
    <lineage>
        <taxon>Eukaryota</taxon>
        <taxon>Viridiplantae</taxon>
        <taxon>Streptophyta</taxon>
        <taxon>Embryophyta</taxon>
        <taxon>Tracheophyta</taxon>
        <taxon>Spermatophyta</taxon>
        <taxon>Magnoliopsida</taxon>
        <taxon>eudicotyledons</taxon>
        <taxon>Gunneridae</taxon>
        <taxon>Pentapetalae</taxon>
        <taxon>rosids</taxon>
        <taxon>fabids</taxon>
        <taxon>Rosales</taxon>
        <taxon>Rosaceae</taxon>
        <taxon>Amygdaloideae</taxon>
        <taxon>Amygdaleae</taxon>
        <taxon>Prunus</taxon>
    </lineage>
</organism>
<proteinExistence type="predicted"/>
<gene>
    <name evidence="1" type="ORF">Pyn_28089</name>
</gene>
<evidence type="ECO:0000313" key="1">
    <source>
        <dbReference type="EMBL" id="PQP95269.1"/>
    </source>
</evidence>
<dbReference type="AlphaFoldDB" id="A0A314XRR4"/>
<comment type="caution">
    <text evidence="1">The sequence shown here is derived from an EMBL/GenBank/DDBJ whole genome shotgun (WGS) entry which is preliminary data.</text>
</comment>